<accession>A0A1C0YPA8</accession>
<proteinExistence type="predicted"/>
<dbReference type="OrthoDB" id="9843839at2"/>
<sequence length="117" mass="13459">MYSEHALLNTFIHATLKNRIKWTTDTTNIEAALSDMRGADVVLTFFYDKMQATFALLFNEETELVRFMLFDEHGDWLYEIDSDDPQDGELVRTLFDVVGRQMSGVASIIDSVIHDFS</sequence>
<reference evidence="1 2" key="1">
    <citation type="submission" date="2016-07" db="EMBL/GenBank/DDBJ databases">
        <title>Caryophanon latum genome sequencing.</title>
        <authorList>
            <person name="Verma A."/>
            <person name="Pal Y."/>
            <person name="Krishnamurthi S."/>
        </authorList>
    </citation>
    <scope>NUCLEOTIDE SEQUENCE [LARGE SCALE GENOMIC DNA]</scope>
    <source>
        <strain evidence="1 2">DSM 14151</strain>
    </source>
</reference>
<protein>
    <submittedName>
        <fullName evidence="1">Uncharacterized protein</fullName>
    </submittedName>
</protein>
<dbReference type="EMBL" id="MATO01000049">
    <property type="protein sequence ID" value="OCS88909.1"/>
    <property type="molecule type" value="Genomic_DNA"/>
</dbReference>
<evidence type="ECO:0000313" key="1">
    <source>
        <dbReference type="EMBL" id="OCS88909.1"/>
    </source>
</evidence>
<dbReference type="RefSeq" id="WP_066465453.1">
    <property type="nucleotide sequence ID" value="NZ_MATO01000049.1"/>
</dbReference>
<dbReference type="AlphaFoldDB" id="A0A1C0YPA8"/>
<name>A0A1C0YPA8_9BACL</name>
<organism evidence="1 2">
    <name type="scientific">Caryophanon latum</name>
    <dbReference type="NCBI Taxonomy" id="33977"/>
    <lineage>
        <taxon>Bacteria</taxon>
        <taxon>Bacillati</taxon>
        <taxon>Bacillota</taxon>
        <taxon>Bacilli</taxon>
        <taxon>Bacillales</taxon>
        <taxon>Caryophanaceae</taxon>
        <taxon>Caryophanon</taxon>
    </lineage>
</organism>
<dbReference type="Proteomes" id="UP000093482">
    <property type="component" value="Unassembled WGS sequence"/>
</dbReference>
<gene>
    <name evidence="1" type="ORF">A6K76_13220</name>
</gene>
<comment type="caution">
    <text evidence="1">The sequence shown here is derived from an EMBL/GenBank/DDBJ whole genome shotgun (WGS) entry which is preliminary data.</text>
</comment>
<evidence type="ECO:0000313" key="2">
    <source>
        <dbReference type="Proteomes" id="UP000093482"/>
    </source>
</evidence>
<keyword evidence="2" id="KW-1185">Reference proteome</keyword>